<keyword evidence="1" id="KW-1133">Transmembrane helix</keyword>
<feature type="transmembrane region" description="Helical" evidence="1">
    <location>
        <begin position="56"/>
        <end position="76"/>
    </location>
</feature>
<dbReference type="Proteomes" id="UP000468443">
    <property type="component" value="Unassembled WGS sequence"/>
</dbReference>
<dbReference type="AlphaFoldDB" id="A0A6P0UGL5"/>
<comment type="caution">
    <text evidence="2">The sequence shown here is derived from an EMBL/GenBank/DDBJ whole genome shotgun (WGS) entry which is preliminary data.</text>
</comment>
<keyword evidence="3" id="KW-1185">Reference proteome</keyword>
<evidence type="ECO:0000313" key="2">
    <source>
        <dbReference type="EMBL" id="NER10938.1"/>
    </source>
</evidence>
<gene>
    <name evidence="2" type="ORF">GWK09_10455</name>
</gene>
<evidence type="ECO:0000256" key="1">
    <source>
        <dbReference type="SAM" id="Phobius"/>
    </source>
</evidence>
<protein>
    <submittedName>
        <fullName evidence="2">Uncharacterized protein</fullName>
    </submittedName>
</protein>
<dbReference type="RefSeq" id="WP_163693338.1">
    <property type="nucleotide sequence ID" value="NZ_FXTW01000002.1"/>
</dbReference>
<keyword evidence="1" id="KW-0472">Membrane</keyword>
<evidence type="ECO:0000313" key="3">
    <source>
        <dbReference type="Proteomes" id="UP000468443"/>
    </source>
</evidence>
<sequence length="108" mass="12457">MGVQAITRDELAYLFVMYGLGFAMIFLCYALMYRRAYRRTRSVNSSLDLLFYSQHFSLYVITAFLSVILGILKVGITFGAPGFFYAVLGPFCFAHATWFEKKYRKNIS</sequence>
<proteinExistence type="predicted"/>
<dbReference type="EMBL" id="JAABOP010000002">
    <property type="protein sequence ID" value="NER10938.1"/>
    <property type="molecule type" value="Genomic_DNA"/>
</dbReference>
<keyword evidence="1" id="KW-0812">Transmembrane</keyword>
<feature type="transmembrane region" description="Helical" evidence="1">
    <location>
        <begin position="12"/>
        <end position="32"/>
    </location>
</feature>
<accession>A0A6P0UGL5</accession>
<name>A0A6P0UGL5_9FLAO</name>
<organism evidence="2 3">
    <name type="scientific">Muriicola jejuensis</name>
    <dbReference type="NCBI Taxonomy" id="504488"/>
    <lineage>
        <taxon>Bacteria</taxon>
        <taxon>Pseudomonadati</taxon>
        <taxon>Bacteroidota</taxon>
        <taxon>Flavobacteriia</taxon>
        <taxon>Flavobacteriales</taxon>
        <taxon>Flavobacteriaceae</taxon>
        <taxon>Muriicola</taxon>
    </lineage>
</organism>
<feature type="transmembrane region" description="Helical" evidence="1">
    <location>
        <begin position="82"/>
        <end position="99"/>
    </location>
</feature>
<reference evidence="2 3" key="1">
    <citation type="submission" date="2020-01" db="EMBL/GenBank/DDBJ databases">
        <title>Muriicola jejuensis KCTC 22299.</title>
        <authorList>
            <person name="Wang G."/>
        </authorList>
    </citation>
    <scope>NUCLEOTIDE SEQUENCE [LARGE SCALE GENOMIC DNA]</scope>
    <source>
        <strain evidence="2 3">KCTC 22299</strain>
    </source>
</reference>